<evidence type="ECO:0000313" key="5">
    <source>
        <dbReference type="EMBL" id="CAG4883265.1"/>
    </source>
</evidence>
<comment type="similarity">
    <text evidence="1">Belongs to the aldehyde dehydrogenase family.</text>
</comment>
<evidence type="ECO:0000256" key="3">
    <source>
        <dbReference type="ARBA" id="ARBA00023027"/>
    </source>
</evidence>
<dbReference type="InterPro" id="IPR016163">
    <property type="entry name" value="Ald_DH_C"/>
</dbReference>
<feature type="domain" description="Aldehyde dehydrogenase" evidence="4">
    <location>
        <begin position="2"/>
        <end position="71"/>
    </location>
</feature>
<dbReference type="GO" id="GO:0008886">
    <property type="term" value="F:glyceraldehyde-3-phosphate dehydrogenase (NADP+) (non-phosphorylating) activity"/>
    <property type="evidence" value="ECO:0007669"/>
    <property type="project" value="UniProtKB-EC"/>
</dbReference>
<dbReference type="InterPro" id="IPR016162">
    <property type="entry name" value="Ald_DH_N"/>
</dbReference>
<evidence type="ECO:0000313" key="6">
    <source>
        <dbReference type="Proteomes" id="UP000742786"/>
    </source>
</evidence>
<name>A0A916J3P4_9PROT</name>
<evidence type="ECO:0000256" key="2">
    <source>
        <dbReference type="ARBA" id="ARBA00023002"/>
    </source>
</evidence>
<dbReference type="SUPFAM" id="SSF53720">
    <property type="entry name" value="ALDH-like"/>
    <property type="match status" value="1"/>
</dbReference>
<reference evidence="5" key="1">
    <citation type="submission" date="2021-04" db="EMBL/GenBank/DDBJ databases">
        <authorList>
            <person name="Hornung B."/>
        </authorList>
    </citation>
    <scope>NUCLEOTIDE SEQUENCE</scope>
    <source>
        <strain evidence="5">G5G6</strain>
    </source>
</reference>
<protein>
    <submittedName>
        <fullName evidence="5">Non-phosphorylating glyceraldehyde-3-phosphate dehydrogenase (NADP)</fullName>
        <ecNumber evidence="5">1.2.1.9</ecNumber>
    </submittedName>
</protein>
<dbReference type="PANTHER" id="PTHR42986:SF1">
    <property type="entry name" value="BENZALDEHYDE DEHYDROGENASE YFMT"/>
    <property type="match status" value="1"/>
</dbReference>
<dbReference type="PANTHER" id="PTHR42986">
    <property type="entry name" value="BENZALDEHYDE DEHYDROGENASE YFMT"/>
    <property type="match status" value="1"/>
</dbReference>
<dbReference type="Gene3D" id="3.40.605.10">
    <property type="entry name" value="Aldehyde Dehydrogenase, Chain A, domain 1"/>
    <property type="match status" value="1"/>
</dbReference>
<dbReference type="InterPro" id="IPR016161">
    <property type="entry name" value="Ald_DH/histidinol_DH"/>
</dbReference>
<dbReference type="Pfam" id="PF00171">
    <property type="entry name" value="Aldedh"/>
    <property type="match status" value="1"/>
</dbReference>
<keyword evidence="2 5" id="KW-0560">Oxidoreductase</keyword>
<keyword evidence="6" id="KW-1185">Reference proteome</keyword>
<evidence type="ECO:0000256" key="1">
    <source>
        <dbReference type="ARBA" id="ARBA00009986"/>
    </source>
</evidence>
<evidence type="ECO:0000259" key="4">
    <source>
        <dbReference type="Pfam" id="PF00171"/>
    </source>
</evidence>
<dbReference type="RefSeq" id="WP_220635250.1">
    <property type="nucleotide sequence ID" value="NZ_CAJQUM010000001.1"/>
</dbReference>
<dbReference type="EC" id="1.2.1.9" evidence="5"/>
<dbReference type="AlphaFoldDB" id="A0A916J3P4"/>
<sequence>MNDSEEALEVVNDTCFGLSSAVITNDLQKAMSLSLQLEAGMVHVDDSTGLGQPIVPFGGVKDSGFGREGGTTR</sequence>
<gene>
    <name evidence="5" type="ORF">GTOL_11147</name>
</gene>
<dbReference type="EMBL" id="CAJQUM010000001">
    <property type="protein sequence ID" value="CAG4883265.1"/>
    <property type="molecule type" value="Genomic_DNA"/>
</dbReference>
<proteinExistence type="inferred from homology"/>
<accession>A0A916J3P4</accession>
<dbReference type="Gene3D" id="3.40.309.10">
    <property type="entry name" value="Aldehyde Dehydrogenase, Chain A, domain 2"/>
    <property type="match status" value="1"/>
</dbReference>
<comment type="caution">
    <text evidence="5">The sequence shown here is derived from an EMBL/GenBank/DDBJ whole genome shotgun (WGS) entry which is preliminary data.</text>
</comment>
<dbReference type="Proteomes" id="UP000742786">
    <property type="component" value="Unassembled WGS sequence"/>
</dbReference>
<keyword evidence="3" id="KW-0520">NAD</keyword>
<organism evidence="5 6">
    <name type="scientific">Georgfuchsia toluolica</name>
    <dbReference type="NCBI Taxonomy" id="424218"/>
    <lineage>
        <taxon>Bacteria</taxon>
        <taxon>Pseudomonadati</taxon>
        <taxon>Pseudomonadota</taxon>
        <taxon>Betaproteobacteria</taxon>
        <taxon>Nitrosomonadales</taxon>
        <taxon>Sterolibacteriaceae</taxon>
        <taxon>Georgfuchsia</taxon>
    </lineage>
</organism>
<dbReference type="InterPro" id="IPR015590">
    <property type="entry name" value="Aldehyde_DH_dom"/>
</dbReference>